<keyword evidence="3" id="KW-1185">Reference proteome</keyword>
<dbReference type="Pfam" id="PF00403">
    <property type="entry name" value="HMA"/>
    <property type="match status" value="1"/>
</dbReference>
<dbReference type="Gene3D" id="3.30.70.100">
    <property type="match status" value="1"/>
</dbReference>
<dbReference type="RefSeq" id="WP_198441953.1">
    <property type="nucleotide sequence ID" value="NZ_CBCSHE010000001.1"/>
</dbReference>
<sequence>MQKKIYVTGMDDDSTAAKVDEAVKAVAGVASVVSSAAKCQVCVDFDESVAGIEDAINNAISSTGVIALG</sequence>
<feature type="domain" description="HMA" evidence="1">
    <location>
        <begin position="1"/>
        <end position="68"/>
    </location>
</feature>
<proteinExistence type="predicted"/>
<dbReference type="GO" id="GO:0046872">
    <property type="term" value="F:metal ion binding"/>
    <property type="evidence" value="ECO:0007669"/>
    <property type="project" value="InterPro"/>
</dbReference>
<dbReference type="KEGG" id="tper:IWA51_07315"/>
<dbReference type="InterPro" id="IPR036163">
    <property type="entry name" value="HMA_dom_sf"/>
</dbReference>
<dbReference type="PROSITE" id="PS50846">
    <property type="entry name" value="HMA_2"/>
    <property type="match status" value="1"/>
</dbReference>
<dbReference type="AlphaFoldDB" id="A0A7T3RBM0"/>
<accession>A0A7T3RBM0</accession>
<protein>
    <submittedName>
        <fullName evidence="2">Cation transporter</fullName>
    </submittedName>
</protein>
<dbReference type="Proteomes" id="UP000595224">
    <property type="component" value="Chromosome"/>
</dbReference>
<gene>
    <name evidence="2" type="ORF">IWA51_07315</name>
</gene>
<dbReference type="CDD" id="cd00371">
    <property type="entry name" value="HMA"/>
    <property type="match status" value="1"/>
</dbReference>
<dbReference type="SUPFAM" id="SSF55008">
    <property type="entry name" value="HMA, heavy metal-associated domain"/>
    <property type="match status" value="1"/>
</dbReference>
<name>A0A7T3RBM0_9SPIR</name>
<dbReference type="InterPro" id="IPR006121">
    <property type="entry name" value="HMA_dom"/>
</dbReference>
<reference evidence="2 3" key="1">
    <citation type="submission" date="2020-11" db="EMBL/GenBank/DDBJ databases">
        <title>Treponema Peruensis nv. sp., first commensal Treponema isolated from human feces.</title>
        <authorList>
            <person name="Belkhou C."/>
            <person name="Raes J."/>
        </authorList>
    </citation>
    <scope>NUCLEOTIDE SEQUENCE [LARGE SCALE GENOMIC DNA]</scope>
    <source>
        <strain evidence="2 3">RCC2812</strain>
    </source>
</reference>
<evidence type="ECO:0000259" key="1">
    <source>
        <dbReference type="PROSITE" id="PS50846"/>
    </source>
</evidence>
<evidence type="ECO:0000313" key="3">
    <source>
        <dbReference type="Proteomes" id="UP000595224"/>
    </source>
</evidence>
<evidence type="ECO:0000313" key="2">
    <source>
        <dbReference type="EMBL" id="QQA00089.1"/>
    </source>
</evidence>
<organism evidence="2 3">
    <name type="scientific">Treponema peruense</name>
    <dbReference type="NCBI Taxonomy" id="2787628"/>
    <lineage>
        <taxon>Bacteria</taxon>
        <taxon>Pseudomonadati</taxon>
        <taxon>Spirochaetota</taxon>
        <taxon>Spirochaetia</taxon>
        <taxon>Spirochaetales</taxon>
        <taxon>Treponemataceae</taxon>
        <taxon>Treponema</taxon>
    </lineage>
</organism>
<dbReference type="EMBL" id="CP064936">
    <property type="protein sequence ID" value="QQA00089.1"/>
    <property type="molecule type" value="Genomic_DNA"/>
</dbReference>